<proteinExistence type="predicted"/>
<dbReference type="Pfam" id="PF02535">
    <property type="entry name" value="Zip"/>
    <property type="match status" value="1"/>
</dbReference>
<comment type="caution">
    <text evidence="6">The sequence shown here is derived from an EMBL/GenBank/DDBJ whole genome shotgun (WGS) entry which is preliminary data.</text>
</comment>
<evidence type="ECO:0000256" key="2">
    <source>
        <dbReference type="ARBA" id="ARBA00022692"/>
    </source>
</evidence>
<accession>A0A1Z8B601</accession>
<feature type="transmembrane region" description="Helical" evidence="5">
    <location>
        <begin position="89"/>
        <end position="108"/>
    </location>
</feature>
<dbReference type="GO" id="GO:0016020">
    <property type="term" value="C:membrane"/>
    <property type="evidence" value="ECO:0007669"/>
    <property type="project" value="UniProtKB-SubCell"/>
</dbReference>
<evidence type="ECO:0000256" key="4">
    <source>
        <dbReference type="ARBA" id="ARBA00023136"/>
    </source>
</evidence>
<dbReference type="InterPro" id="IPR003689">
    <property type="entry name" value="ZIP"/>
</dbReference>
<comment type="subcellular location">
    <subcellularLocation>
        <location evidence="1">Membrane</location>
        <topology evidence="1">Multi-pass membrane protein</topology>
    </subcellularLocation>
</comment>
<feature type="transmembrane region" description="Helical" evidence="5">
    <location>
        <begin position="211"/>
        <end position="229"/>
    </location>
</feature>
<protein>
    <submittedName>
        <fullName evidence="6">ZIP family metal transporter</fullName>
    </submittedName>
</protein>
<dbReference type="RefSeq" id="WP_303686154.1">
    <property type="nucleotide sequence ID" value="NZ_CAJXYO010000016.1"/>
</dbReference>
<feature type="transmembrane region" description="Helical" evidence="5">
    <location>
        <begin position="128"/>
        <end position="147"/>
    </location>
</feature>
<name>A0A1Z8B601_9FLAO</name>
<evidence type="ECO:0000256" key="5">
    <source>
        <dbReference type="SAM" id="Phobius"/>
    </source>
</evidence>
<evidence type="ECO:0000256" key="3">
    <source>
        <dbReference type="ARBA" id="ARBA00022989"/>
    </source>
</evidence>
<dbReference type="AlphaFoldDB" id="A0A1Z8B601"/>
<evidence type="ECO:0000256" key="1">
    <source>
        <dbReference type="ARBA" id="ARBA00004141"/>
    </source>
</evidence>
<dbReference type="Proteomes" id="UP000196102">
    <property type="component" value="Unassembled WGS sequence"/>
</dbReference>
<organism evidence="6 7">
    <name type="scientific">Nonlabens dokdonensis</name>
    <dbReference type="NCBI Taxonomy" id="328515"/>
    <lineage>
        <taxon>Bacteria</taxon>
        <taxon>Pseudomonadati</taxon>
        <taxon>Bacteroidota</taxon>
        <taxon>Flavobacteriia</taxon>
        <taxon>Flavobacteriales</taxon>
        <taxon>Flavobacteriaceae</taxon>
        <taxon>Nonlabens</taxon>
    </lineage>
</organism>
<feature type="transmembrane region" description="Helical" evidence="5">
    <location>
        <begin position="159"/>
        <end position="179"/>
    </location>
</feature>
<feature type="transmembrane region" description="Helical" evidence="5">
    <location>
        <begin position="185"/>
        <end position="204"/>
    </location>
</feature>
<dbReference type="EMBL" id="MAAX01000073">
    <property type="protein sequence ID" value="OUS17993.1"/>
    <property type="molecule type" value="Genomic_DNA"/>
</dbReference>
<evidence type="ECO:0000313" key="7">
    <source>
        <dbReference type="Proteomes" id="UP000196102"/>
    </source>
</evidence>
<gene>
    <name evidence="6" type="ORF">A9Q93_04315</name>
</gene>
<reference evidence="7" key="1">
    <citation type="journal article" date="2017" name="Proc. Natl. Acad. Sci. U.S.A.">
        <title>Simulation of Deepwater Horizon oil plume reveals substrate specialization within a complex community of hydrocarbon-degraders.</title>
        <authorList>
            <person name="Hu P."/>
            <person name="Dubinsky E.A."/>
            <person name="Probst A.J."/>
            <person name="Wang J."/>
            <person name="Sieber C.M.K."/>
            <person name="Tom L.M."/>
            <person name="Gardinali P."/>
            <person name="Banfield J.F."/>
            <person name="Atlas R.M."/>
            <person name="Andersen G.L."/>
        </authorList>
    </citation>
    <scope>NUCLEOTIDE SEQUENCE [LARGE SCALE GENOMIC DNA]</scope>
</reference>
<dbReference type="GO" id="GO:0046873">
    <property type="term" value="F:metal ion transmembrane transporter activity"/>
    <property type="evidence" value="ECO:0007669"/>
    <property type="project" value="InterPro"/>
</dbReference>
<keyword evidence="2 5" id="KW-0812">Transmembrane</keyword>
<sequence length="230" mass="24924">MNLLLPFLAVLLGFVAAIVIKPQSANRMKLLLAFSGAFLLSAVASEFLPEIYGTGESTYAAYLMGGVFLQIILEFFSKGAEHGHLHVNKNVSVFPYLLFGSLCLHAFLEGMPLQENHGHDHNHGMGMLYGIAVHKIPIAFILTSFLLKSNFAKYRTVLIILFFAAMSPLGSLAAGNIGFIQEVMLPIKALVAGIVLHVSTTLILEASENHKFNLAKILVMVIGAVLGFVL</sequence>
<keyword evidence="3 5" id="KW-1133">Transmembrane helix</keyword>
<evidence type="ECO:0000313" key="6">
    <source>
        <dbReference type="EMBL" id="OUS17993.1"/>
    </source>
</evidence>
<feature type="transmembrane region" description="Helical" evidence="5">
    <location>
        <begin position="59"/>
        <end position="77"/>
    </location>
</feature>
<keyword evidence="4 5" id="KW-0472">Membrane</keyword>